<comment type="caution">
    <text evidence="1">The sequence shown here is derived from an EMBL/GenBank/DDBJ whole genome shotgun (WGS) entry which is preliminary data.</text>
</comment>
<dbReference type="OrthoDB" id="1951600at2"/>
<evidence type="ECO:0000313" key="1">
    <source>
        <dbReference type="EMBL" id="TDW97005.1"/>
    </source>
</evidence>
<dbReference type="EMBL" id="SODV01000002">
    <property type="protein sequence ID" value="TDW97005.1"/>
    <property type="molecule type" value="Genomic_DNA"/>
</dbReference>
<accession>A0A4R8DHJ3</accession>
<dbReference type="GO" id="GO:0016874">
    <property type="term" value="F:ligase activity"/>
    <property type="evidence" value="ECO:0007669"/>
    <property type="project" value="UniProtKB-KW"/>
</dbReference>
<organism evidence="1 2">
    <name type="scientific">Dinghuibacter silviterrae</name>
    <dbReference type="NCBI Taxonomy" id="1539049"/>
    <lineage>
        <taxon>Bacteria</taxon>
        <taxon>Pseudomonadati</taxon>
        <taxon>Bacteroidota</taxon>
        <taxon>Chitinophagia</taxon>
        <taxon>Chitinophagales</taxon>
        <taxon>Chitinophagaceae</taxon>
        <taxon>Dinghuibacter</taxon>
    </lineage>
</organism>
<keyword evidence="1" id="KW-0436">Ligase</keyword>
<dbReference type="InterPro" id="IPR009097">
    <property type="entry name" value="Cyclic_Pdiesterase"/>
</dbReference>
<dbReference type="InterPro" id="IPR050580">
    <property type="entry name" value="2H_phosphoesterase_YjcG-like"/>
</dbReference>
<evidence type="ECO:0000313" key="2">
    <source>
        <dbReference type="Proteomes" id="UP000294498"/>
    </source>
</evidence>
<protein>
    <submittedName>
        <fullName evidence="1">2'-5' RNA ligase</fullName>
    </submittedName>
</protein>
<dbReference type="AlphaFoldDB" id="A0A4R8DHJ3"/>
<keyword evidence="2" id="KW-1185">Reference proteome</keyword>
<dbReference type="PANTHER" id="PTHR40037:SF1">
    <property type="entry name" value="PHOSPHOESTERASE SAOUHSC_00951-RELATED"/>
    <property type="match status" value="1"/>
</dbReference>
<dbReference type="SUPFAM" id="SSF55144">
    <property type="entry name" value="LigT-like"/>
    <property type="match status" value="1"/>
</dbReference>
<dbReference type="Pfam" id="PF13563">
    <property type="entry name" value="2_5_RNA_ligase2"/>
    <property type="match status" value="1"/>
</dbReference>
<dbReference type="RefSeq" id="WP_133998454.1">
    <property type="nucleotide sequence ID" value="NZ_SODV01000002.1"/>
</dbReference>
<name>A0A4R8DHJ3_9BACT</name>
<reference evidence="1 2" key="1">
    <citation type="submission" date="2019-03" db="EMBL/GenBank/DDBJ databases">
        <title>Genomic Encyclopedia of Type Strains, Phase IV (KMG-IV): sequencing the most valuable type-strain genomes for metagenomic binning, comparative biology and taxonomic classification.</title>
        <authorList>
            <person name="Goeker M."/>
        </authorList>
    </citation>
    <scope>NUCLEOTIDE SEQUENCE [LARGE SCALE GENOMIC DNA]</scope>
    <source>
        <strain evidence="1 2">DSM 100059</strain>
    </source>
</reference>
<sequence length="179" mass="20382">MSKQLYYIAIVCPASVNEDILAHKHWMREHFGCKAALKSPAHITLIPSFLMEKRWEDDLVETLSTFHPLISPLDIQLRDFDHFGSAVIFAQVSANEGLAALKTALEEHLDQDPDLGIRHDSKAFHAHVTIANRDLQETDFPSAWAHFGPLHYEASFQTGQFALLQLEGAHWEVVHTFEW</sequence>
<dbReference type="Proteomes" id="UP000294498">
    <property type="component" value="Unassembled WGS sequence"/>
</dbReference>
<dbReference type="PANTHER" id="PTHR40037">
    <property type="entry name" value="PHOSPHOESTERASE YJCG-RELATED"/>
    <property type="match status" value="1"/>
</dbReference>
<dbReference type="Gene3D" id="3.90.1140.10">
    <property type="entry name" value="Cyclic phosphodiesterase"/>
    <property type="match status" value="1"/>
</dbReference>
<proteinExistence type="predicted"/>
<gene>
    <name evidence="1" type="ORF">EDB95_4842</name>
</gene>